<evidence type="ECO:0000256" key="2">
    <source>
        <dbReference type="ARBA" id="ARBA00022630"/>
    </source>
</evidence>
<keyword evidence="5" id="KW-1015">Disulfide bond</keyword>
<dbReference type="GO" id="GO:0016972">
    <property type="term" value="F:thiol oxidase activity"/>
    <property type="evidence" value="ECO:0007669"/>
    <property type="project" value="UniProtKB-EC"/>
</dbReference>
<protein>
    <recommendedName>
        <fullName evidence="6">Sulfhydryl oxidase</fullName>
        <ecNumber evidence="6">1.8.3.2</ecNumber>
    </recommendedName>
</protein>
<dbReference type="VEuPathDB" id="CryptoDB:cubi_03370"/>
<dbReference type="EMBL" id="LRBP01000014">
    <property type="protein sequence ID" value="OII73572.1"/>
    <property type="molecule type" value="Genomic_DNA"/>
</dbReference>
<gene>
    <name evidence="8" type="ORF">cubi_03370</name>
</gene>
<evidence type="ECO:0000256" key="6">
    <source>
        <dbReference type="RuleBase" id="RU371123"/>
    </source>
</evidence>
<keyword evidence="9" id="KW-1185">Reference proteome</keyword>
<evidence type="ECO:0000259" key="7">
    <source>
        <dbReference type="PROSITE" id="PS51324"/>
    </source>
</evidence>
<accession>A0A1J4MKM0</accession>
<organism evidence="8 9">
    <name type="scientific">Cryptosporidium ubiquitum</name>
    <dbReference type="NCBI Taxonomy" id="857276"/>
    <lineage>
        <taxon>Eukaryota</taxon>
        <taxon>Sar</taxon>
        <taxon>Alveolata</taxon>
        <taxon>Apicomplexa</taxon>
        <taxon>Conoidasida</taxon>
        <taxon>Coccidia</taxon>
        <taxon>Eucoccidiorida</taxon>
        <taxon>Eimeriorina</taxon>
        <taxon>Cryptosporidiidae</taxon>
        <taxon>Cryptosporidium</taxon>
    </lineage>
</organism>
<evidence type="ECO:0000256" key="4">
    <source>
        <dbReference type="ARBA" id="ARBA00023002"/>
    </source>
</evidence>
<dbReference type="InterPro" id="IPR036774">
    <property type="entry name" value="ERV/ALR_sulphydryl_oxid_sf"/>
</dbReference>
<dbReference type="PROSITE" id="PS51324">
    <property type="entry name" value="ERV_ALR"/>
    <property type="match status" value="1"/>
</dbReference>
<keyword evidence="4 6" id="KW-0560">Oxidoreductase</keyword>
<dbReference type="AlphaFoldDB" id="A0A1J4MKM0"/>
<reference evidence="8 9" key="1">
    <citation type="submission" date="2016-10" db="EMBL/GenBank/DDBJ databases">
        <title>Reductive evolution of mitochondrial metabolism and differential evolution of invasion-related proteins in Cryptosporidium.</title>
        <authorList>
            <person name="Liu S."/>
            <person name="Roellig D.M."/>
            <person name="Guo Y."/>
            <person name="Li N."/>
            <person name="Frace M.A."/>
            <person name="Tang K."/>
            <person name="Zhang L."/>
            <person name="Feng Y."/>
            <person name="Xiao L."/>
        </authorList>
    </citation>
    <scope>NUCLEOTIDE SEQUENCE [LARGE SCALE GENOMIC DNA]</scope>
    <source>
        <strain evidence="8">39726</strain>
    </source>
</reference>
<feature type="domain" description="ERV/ALR sulfhydryl oxidase" evidence="7">
    <location>
        <begin position="48"/>
        <end position="153"/>
    </location>
</feature>
<keyword evidence="2 6" id="KW-0285">Flavoprotein</keyword>
<dbReference type="OrthoDB" id="17199at2759"/>
<dbReference type="Proteomes" id="UP000186176">
    <property type="component" value="Unassembled WGS sequence"/>
</dbReference>
<dbReference type="Pfam" id="PF04777">
    <property type="entry name" value="Evr1_Alr"/>
    <property type="match status" value="1"/>
</dbReference>
<comment type="cofactor">
    <cofactor evidence="1 6">
        <name>FAD</name>
        <dbReference type="ChEBI" id="CHEBI:57692"/>
    </cofactor>
</comment>
<name>A0A1J4MKM0_9CRYT</name>
<evidence type="ECO:0000256" key="1">
    <source>
        <dbReference type="ARBA" id="ARBA00001974"/>
    </source>
</evidence>
<sequence length="156" mass="18488">MNFIRNLIKERKGIFQIKWKKEALFEPKSEDKDENESNEKDDIEFCRKSNYPRNSCEAQWMLLYSCITSMEDYPCEANLKSAKDFIRNIPDQCKFTQIGDTFSQGLKDFDNAISKASSKRELLLMLCTIENKCRHKLGKPLVLCNYSEIMKRWYKD</sequence>
<dbReference type="EC" id="1.8.3.2" evidence="6"/>
<dbReference type="Gene3D" id="1.20.120.310">
    <property type="entry name" value="ERV/ALR sulfhydryl oxidase domain"/>
    <property type="match status" value="1"/>
</dbReference>
<evidence type="ECO:0000313" key="8">
    <source>
        <dbReference type="EMBL" id="OII73572.1"/>
    </source>
</evidence>
<proteinExistence type="predicted"/>
<dbReference type="InterPro" id="IPR017905">
    <property type="entry name" value="ERV/ALR_sulphydryl_oxidase"/>
</dbReference>
<keyword evidence="3 6" id="KW-0274">FAD</keyword>
<evidence type="ECO:0000256" key="3">
    <source>
        <dbReference type="ARBA" id="ARBA00022827"/>
    </source>
</evidence>
<evidence type="ECO:0000256" key="5">
    <source>
        <dbReference type="ARBA" id="ARBA00023157"/>
    </source>
</evidence>
<comment type="caution">
    <text evidence="8">The sequence shown here is derived from an EMBL/GenBank/DDBJ whole genome shotgun (WGS) entry which is preliminary data.</text>
</comment>
<dbReference type="GeneID" id="39980162"/>
<comment type="catalytic activity">
    <reaction evidence="6">
        <text>2 R'C(R)SH + O2 = R'C(R)S-S(R)CR' + H2O2</text>
        <dbReference type="Rhea" id="RHEA:17357"/>
        <dbReference type="ChEBI" id="CHEBI:15379"/>
        <dbReference type="ChEBI" id="CHEBI:16240"/>
        <dbReference type="ChEBI" id="CHEBI:16520"/>
        <dbReference type="ChEBI" id="CHEBI:17412"/>
        <dbReference type="EC" id="1.8.3.2"/>
    </reaction>
</comment>
<dbReference type="RefSeq" id="XP_028874827.1">
    <property type="nucleotide sequence ID" value="XM_029020383.1"/>
</dbReference>
<evidence type="ECO:0000313" key="9">
    <source>
        <dbReference type="Proteomes" id="UP000186176"/>
    </source>
</evidence>